<reference evidence="12" key="1">
    <citation type="journal article" date="2012" name="Science">
        <title>The Paleozoic origin of enzymatic lignin decomposition reconstructed from 31 fungal genomes.</title>
        <authorList>
            <person name="Floudas D."/>
            <person name="Binder M."/>
            <person name="Riley R."/>
            <person name="Barry K."/>
            <person name="Blanchette R.A."/>
            <person name="Henrissat B."/>
            <person name="Martinez A.T."/>
            <person name="Otillar R."/>
            <person name="Spatafora J.W."/>
            <person name="Yadav J.S."/>
            <person name="Aerts A."/>
            <person name="Benoit I."/>
            <person name="Boyd A."/>
            <person name="Carlson A."/>
            <person name="Copeland A."/>
            <person name="Coutinho P.M."/>
            <person name="de Vries R.P."/>
            <person name="Ferreira P."/>
            <person name="Findley K."/>
            <person name="Foster B."/>
            <person name="Gaskell J."/>
            <person name="Glotzer D."/>
            <person name="Gorecki P."/>
            <person name="Heitman J."/>
            <person name="Hesse C."/>
            <person name="Hori C."/>
            <person name="Igarashi K."/>
            <person name="Jurgens J.A."/>
            <person name="Kallen N."/>
            <person name="Kersten P."/>
            <person name="Kohler A."/>
            <person name="Kuees U."/>
            <person name="Kumar T.K.A."/>
            <person name="Kuo A."/>
            <person name="LaButti K."/>
            <person name="Larrondo L.F."/>
            <person name="Lindquist E."/>
            <person name="Ling A."/>
            <person name="Lombard V."/>
            <person name="Lucas S."/>
            <person name="Lundell T."/>
            <person name="Martin R."/>
            <person name="McLaughlin D.J."/>
            <person name="Morgenstern I."/>
            <person name="Morin E."/>
            <person name="Murat C."/>
            <person name="Nagy L.G."/>
            <person name="Nolan M."/>
            <person name="Ohm R.A."/>
            <person name="Patyshakuliyeva A."/>
            <person name="Rokas A."/>
            <person name="Ruiz-Duenas F.J."/>
            <person name="Sabat G."/>
            <person name="Salamov A."/>
            <person name="Samejima M."/>
            <person name="Schmutz J."/>
            <person name="Slot J.C."/>
            <person name="St John F."/>
            <person name="Stenlid J."/>
            <person name="Sun H."/>
            <person name="Sun S."/>
            <person name="Syed K."/>
            <person name="Tsang A."/>
            <person name="Wiebenga A."/>
            <person name="Young D."/>
            <person name="Pisabarro A."/>
            <person name="Eastwood D.C."/>
            <person name="Martin F."/>
            <person name="Cullen D."/>
            <person name="Grigoriev I.V."/>
            <person name="Hibbett D.S."/>
        </authorList>
    </citation>
    <scope>NUCLEOTIDE SEQUENCE [LARGE SCALE GENOMIC DNA]</scope>
    <source>
        <strain evidence="12">HHB-11173 SS5</strain>
    </source>
</reference>
<evidence type="ECO:0000256" key="9">
    <source>
        <dbReference type="SAM" id="Phobius"/>
    </source>
</evidence>
<evidence type="ECO:0000256" key="4">
    <source>
        <dbReference type="ARBA" id="ARBA00022692"/>
    </source>
</evidence>
<feature type="region of interest" description="Disordered" evidence="8">
    <location>
        <begin position="79"/>
        <end position="108"/>
    </location>
</feature>
<evidence type="ECO:0000256" key="3">
    <source>
        <dbReference type="ARBA" id="ARBA00022448"/>
    </source>
</evidence>
<dbReference type="KEGG" id="psq:PUNSTDRAFT_55241"/>
<comment type="similarity">
    <text evidence="2">Belongs to the Ca(2+):cation antiporter (CaCA) (TC 2.A.19) family.</text>
</comment>
<feature type="transmembrane region" description="Helical" evidence="9">
    <location>
        <begin position="224"/>
        <end position="245"/>
    </location>
</feature>
<feature type="transmembrane region" description="Helical" evidence="9">
    <location>
        <begin position="186"/>
        <end position="204"/>
    </location>
</feature>
<dbReference type="PANTHER" id="PTHR31503">
    <property type="entry name" value="VACUOLAR CALCIUM ION TRANSPORTER"/>
    <property type="match status" value="1"/>
</dbReference>
<evidence type="ECO:0000256" key="2">
    <source>
        <dbReference type="ARBA" id="ARBA00008170"/>
    </source>
</evidence>
<organism evidence="11 12">
    <name type="scientific">Punctularia strigosozonata (strain HHB-11173)</name>
    <name type="common">White-rot fungus</name>
    <dbReference type="NCBI Taxonomy" id="741275"/>
    <lineage>
        <taxon>Eukaryota</taxon>
        <taxon>Fungi</taxon>
        <taxon>Dikarya</taxon>
        <taxon>Basidiomycota</taxon>
        <taxon>Agaricomycotina</taxon>
        <taxon>Agaricomycetes</taxon>
        <taxon>Corticiales</taxon>
        <taxon>Punctulariaceae</taxon>
        <taxon>Punctularia</taxon>
    </lineage>
</organism>
<dbReference type="GO" id="GO:0012505">
    <property type="term" value="C:endomembrane system"/>
    <property type="evidence" value="ECO:0007669"/>
    <property type="project" value="UniProtKB-SubCell"/>
</dbReference>
<evidence type="ECO:0000256" key="7">
    <source>
        <dbReference type="ARBA" id="ARBA00023136"/>
    </source>
</evidence>
<feature type="region of interest" description="Disordered" evidence="8">
    <location>
        <begin position="120"/>
        <end position="142"/>
    </location>
</feature>
<feature type="transmembrane region" description="Helical" evidence="9">
    <location>
        <begin position="286"/>
        <end position="307"/>
    </location>
</feature>
<sequence length="350" mass="38488">MSRGVSIILFVIYLSYLLFQLVSHSHLYKDSERPSETFKHRHGAHCKHGNSPLAGSRACSPNIDDLRLRRCDTERSTGEAFRHSLDDQPAGTGIESAPSLRYRSPKPSVTEFPKSIRLISSQSLQSSECSREGSPSPSREETIVLDDEKSGIADIYSCYDRSPPDTPGHLSKSVEPLQLRRRIPELSWAMVVLLLAATPCLVALNAELLIENLDGFTSTISKDWIGLILLPMVSSFAECITAVNVSVKDQLSLSMSVAIGSTIQTALCVIPFCVLSGWVLNKPMTLLFDPFESVVLYISVNTMGYVVGDGKSNWLEGVILVCLYVIIAVSFWFYTPGSVFATSLQVCTTE</sequence>
<gene>
    <name evidence="11" type="ORF">PUNSTDRAFT_55241</name>
</gene>
<evidence type="ECO:0000256" key="8">
    <source>
        <dbReference type="SAM" id="MobiDB-lite"/>
    </source>
</evidence>
<dbReference type="GeneID" id="18883948"/>
<dbReference type="PANTHER" id="PTHR31503:SF20">
    <property type="entry name" value="CA(2+)_H(+) EXCHANGER, PUTATIVE (EUROFUNG)-RELATED"/>
    <property type="match status" value="1"/>
</dbReference>
<dbReference type="eggNOG" id="KOG1397">
    <property type="taxonomic scope" value="Eukaryota"/>
</dbReference>
<dbReference type="Pfam" id="PF01699">
    <property type="entry name" value="Na_Ca_ex"/>
    <property type="match status" value="1"/>
</dbReference>
<dbReference type="GO" id="GO:0015369">
    <property type="term" value="F:calcium:proton antiporter activity"/>
    <property type="evidence" value="ECO:0007669"/>
    <property type="project" value="UniProtKB-ARBA"/>
</dbReference>
<keyword evidence="7 9" id="KW-0472">Membrane</keyword>
<dbReference type="GO" id="GO:0000329">
    <property type="term" value="C:fungal-type vacuole membrane"/>
    <property type="evidence" value="ECO:0007669"/>
    <property type="project" value="TreeGrafter"/>
</dbReference>
<keyword evidence="12" id="KW-1185">Reference proteome</keyword>
<evidence type="ECO:0000259" key="10">
    <source>
        <dbReference type="Pfam" id="PF01699"/>
    </source>
</evidence>
<evidence type="ECO:0000256" key="6">
    <source>
        <dbReference type="ARBA" id="ARBA00023065"/>
    </source>
</evidence>
<dbReference type="GO" id="GO:0006874">
    <property type="term" value="P:intracellular calcium ion homeostasis"/>
    <property type="evidence" value="ECO:0007669"/>
    <property type="project" value="TreeGrafter"/>
</dbReference>
<evidence type="ECO:0000313" key="12">
    <source>
        <dbReference type="Proteomes" id="UP000054196"/>
    </source>
</evidence>
<comment type="subcellular location">
    <subcellularLocation>
        <location evidence="1">Endomembrane system</location>
        <topology evidence="1">Multi-pass membrane protein</topology>
    </subcellularLocation>
</comment>
<evidence type="ECO:0000256" key="1">
    <source>
        <dbReference type="ARBA" id="ARBA00004127"/>
    </source>
</evidence>
<dbReference type="HOGENOM" id="CLU_008721_4_2_1"/>
<keyword evidence="4 9" id="KW-0812">Transmembrane</keyword>
<dbReference type="OrthoDB" id="1699231at2759"/>
<accession>R7S4S9</accession>
<keyword evidence="3" id="KW-0813">Transport</keyword>
<dbReference type="EMBL" id="JH687552">
    <property type="protein sequence ID" value="EIN04894.1"/>
    <property type="molecule type" value="Genomic_DNA"/>
</dbReference>
<dbReference type="InterPro" id="IPR004713">
    <property type="entry name" value="CaH_exchang"/>
</dbReference>
<feature type="compositionally biased region" description="Low complexity" evidence="8">
    <location>
        <begin position="120"/>
        <end position="137"/>
    </location>
</feature>
<protein>
    <recommendedName>
        <fullName evidence="10">Sodium/calcium exchanger membrane region domain-containing protein</fullName>
    </recommendedName>
</protein>
<feature type="transmembrane region" description="Helical" evidence="9">
    <location>
        <begin position="257"/>
        <end position="280"/>
    </location>
</feature>
<dbReference type="InterPro" id="IPR044880">
    <property type="entry name" value="NCX_ion-bd_dom_sf"/>
</dbReference>
<dbReference type="RefSeq" id="XP_007387817.1">
    <property type="nucleotide sequence ID" value="XM_007387755.1"/>
</dbReference>
<keyword evidence="6" id="KW-0406">Ion transport</keyword>
<name>R7S4S9_PUNST</name>
<dbReference type="InterPro" id="IPR004837">
    <property type="entry name" value="NaCa_Exmemb"/>
</dbReference>
<keyword evidence="5 9" id="KW-1133">Transmembrane helix</keyword>
<feature type="transmembrane region" description="Helical" evidence="9">
    <location>
        <begin position="6"/>
        <end position="23"/>
    </location>
</feature>
<evidence type="ECO:0000256" key="5">
    <source>
        <dbReference type="ARBA" id="ARBA00022989"/>
    </source>
</evidence>
<proteinExistence type="inferred from homology"/>
<feature type="domain" description="Sodium/calcium exchanger membrane region" evidence="10">
    <location>
        <begin position="192"/>
        <end position="332"/>
    </location>
</feature>
<dbReference type="Gene3D" id="1.20.1420.30">
    <property type="entry name" value="NCX, central ion-binding region"/>
    <property type="match status" value="1"/>
</dbReference>
<feature type="transmembrane region" description="Helical" evidence="9">
    <location>
        <begin position="314"/>
        <end position="334"/>
    </location>
</feature>
<dbReference type="AlphaFoldDB" id="R7S4S9"/>
<evidence type="ECO:0000313" key="11">
    <source>
        <dbReference type="EMBL" id="EIN04894.1"/>
    </source>
</evidence>
<dbReference type="Proteomes" id="UP000054196">
    <property type="component" value="Unassembled WGS sequence"/>
</dbReference>